<sequence>MHSSHHDSTTAIASSTAYHPTSSINSNISRTLLPASSPTPAPETTSLPSSRTSTGSPSVKQSTSKSSSLLTKPSTTSPPPYLTDLLHHHTPSRCLRSSEANLLSIPTRINHRTWGDRAFSVAAPSVWNSLPQPIRDCTDLTTFKKLTKTHLFNMAFNV</sequence>
<dbReference type="AlphaFoldDB" id="A0ABD2FT73"/>
<evidence type="ECO:0000256" key="1">
    <source>
        <dbReference type="SAM" id="MobiDB-lite"/>
    </source>
</evidence>
<evidence type="ECO:0000313" key="3">
    <source>
        <dbReference type="Proteomes" id="UP001619887"/>
    </source>
</evidence>
<evidence type="ECO:0000313" key="2">
    <source>
        <dbReference type="EMBL" id="KAL3044593.1"/>
    </source>
</evidence>
<feature type="compositionally biased region" description="Low complexity" evidence="1">
    <location>
        <begin position="31"/>
        <end position="75"/>
    </location>
</feature>
<name>A0ABD2FT73_PAGBO</name>
<proteinExistence type="predicted"/>
<protein>
    <submittedName>
        <fullName evidence="2">Uncharacterized protein</fullName>
    </submittedName>
</protein>
<comment type="caution">
    <text evidence="2">The sequence shown here is derived from an EMBL/GenBank/DDBJ whole genome shotgun (WGS) entry which is preliminary data.</text>
</comment>
<feature type="compositionally biased region" description="Polar residues" evidence="1">
    <location>
        <begin position="9"/>
        <end position="30"/>
    </location>
</feature>
<dbReference type="Proteomes" id="UP001619887">
    <property type="component" value="Unassembled WGS sequence"/>
</dbReference>
<feature type="region of interest" description="Disordered" evidence="1">
    <location>
        <begin position="1"/>
        <end position="83"/>
    </location>
</feature>
<keyword evidence="3" id="KW-1185">Reference proteome</keyword>
<dbReference type="EMBL" id="JBIYXZ010002087">
    <property type="protein sequence ID" value="KAL3044593.1"/>
    <property type="molecule type" value="Genomic_DNA"/>
</dbReference>
<reference evidence="2 3" key="1">
    <citation type="journal article" date="2022" name="G3 (Bethesda)">
        <title>Evaluating Illumina-, Nanopore-, and PacBio-based genome assembly strategies with the bald notothen, Trematomus borchgrevinki.</title>
        <authorList>
            <person name="Rayamajhi N."/>
            <person name="Cheng C.C."/>
            <person name="Catchen J.M."/>
        </authorList>
    </citation>
    <scope>NUCLEOTIDE SEQUENCE [LARGE SCALE GENOMIC DNA]</scope>
    <source>
        <strain evidence="2">AGRC-2024</strain>
    </source>
</reference>
<accession>A0ABD2FT73</accession>
<reference evidence="2 3" key="2">
    <citation type="journal article" date="2024" name="G3 (Bethesda)">
        <title>The genome of the cryopelagic Antarctic bald notothen, Trematomus borchgrevinki.</title>
        <authorList>
            <person name="Rayamajhi N."/>
            <person name="Rivera-Colon A.G."/>
            <person name="Minhas B.F."/>
            <person name="Cheng C.C."/>
            <person name="Catchen J.M."/>
        </authorList>
    </citation>
    <scope>NUCLEOTIDE SEQUENCE [LARGE SCALE GENOMIC DNA]</scope>
    <source>
        <strain evidence="2">AGRC-2024</strain>
    </source>
</reference>
<gene>
    <name evidence="2" type="ORF">OYC64_012977</name>
</gene>
<organism evidence="2 3">
    <name type="scientific">Pagothenia borchgrevinki</name>
    <name type="common">Bald rockcod</name>
    <name type="synonym">Trematomus borchgrevinki</name>
    <dbReference type="NCBI Taxonomy" id="8213"/>
    <lineage>
        <taxon>Eukaryota</taxon>
        <taxon>Metazoa</taxon>
        <taxon>Chordata</taxon>
        <taxon>Craniata</taxon>
        <taxon>Vertebrata</taxon>
        <taxon>Euteleostomi</taxon>
        <taxon>Actinopterygii</taxon>
        <taxon>Neopterygii</taxon>
        <taxon>Teleostei</taxon>
        <taxon>Neoteleostei</taxon>
        <taxon>Acanthomorphata</taxon>
        <taxon>Eupercaria</taxon>
        <taxon>Perciformes</taxon>
        <taxon>Notothenioidei</taxon>
        <taxon>Nototheniidae</taxon>
        <taxon>Pagothenia</taxon>
    </lineage>
</organism>